<name>A0AAD7GEX0_MYCRO</name>
<proteinExistence type="predicted"/>
<feature type="region of interest" description="Disordered" evidence="1">
    <location>
        <begin position="79"/>
        <end position="112"/>
    </location>
</feature>
<dbReference type="AlphaFoldDB" id="A0AAD7GEX0"/>
<comment type="caution">
    <text evidence="2">The sequence shown here is derived from an EMBL/GenBank/DDBJ whole genome shotgun (WGS) entry which is preliminary data.</text>
</comment>
<sequence>MTQKTIQRVQFLVTGVYAFTDYRSQGQTLPYIYVDIGTPPTGGLSLFNLYIVLSRSLGRDMIRLLRDFDDEMFKRGMSQNAEDDRLEGLDEDTSQGQGCVEENWNSKARSRN</sequence>
<evidence type="ECO:0000313" key="2">
    <source>
        <dbReference type="EMBL" id="KAJ7683082.1"/>
    </source>
</evidence>
<keyword evidence="3" id="KW-1185">Reference proteome</keyword>
<feature type="compositionally biased region" description="Polar residues" evidence="1">
    <location>
        <begin position="103"/>
        <end position="112"/>
    </location>
</feature>
<protein>
    <submittedName>
        <fullName evidence="2">Uncharacterized protein</fullName>
    </submittedName>
</protein>
<evidence type="ECO:0000256" key="1">
    <source>
        <dbReference type="SAM" id="MobiDB-lite"/>
    </source>
</evidence>
<organism evidence="2 3">
    <name type="scientific">Mycena rosella</name>
    <name type="common">Pink bonnet</name>
    <name type="synonym">Agaricus rosellus</name>
    <dbReference type="NCBI Taxonomy" id="1033263"/>
    <lineage>
        <taxon>Eukaryota</taxon>
        <taxon>Fungi</taxon>
        <taxon>Dikarya</taxon>
        <taxon>Basidiomycota</taxon>
        <taxon>Agaricomycotina</taxon>
        <taxon>Agaricomycetes</taxon>
        <taxon>Agaricomycetidae</taxon>
        <taxon>Agaricales</taxon>
        <taxon>Marasmiineae</taxon>
        <taxon>Mycenaceae</taxon>
        <taxon>Mycena</taxon>
    </lineage>
</organism>
<accession>A0AAD7GEX0</accession>
<gene>
    <name evidence="2" type="ORF">B0H17DRAFT_942244</name>
</gene>
<dbReference type="EMBL" id="JARKIE010000111">
    <property type="protein sequence ID" value="KAJ7683082.1"/>
    <property type="molecule type" value="Genomic_DNA"/>
</dbReference>
<reference evidence="2" key="1">
    <citation type="submission" date="2023-03" db="EMBL/GenBank/DDBJ databases">
        <title>Massive genome expansion in bonnet fungi (Mycena s.s.) driven by repeated elements and novel gene families across ecological guilds.</title>
        <authorList>
            <consortium name="Lawrence Berkeley National Laboratory"/>
            <person name="Harder C.B."/>
            <person name="Miyauchi S."/>
            <person name="Viragh M."/>
            <person name="Kuo A."/>
            <person name="Thoen E."/>
            <person name="Andreopoulos B."/>
            <person name="Lu D."/>
            <person name="Skrede I."/>
            <person name="Drula E."/>
            <person name="Henrissat B."/>
            <person name="Morin E."/>
            <person name="Kohler A."/>
            <person name="Barry K."/>
            <person name="LaButti K."/>
            <person name="Morin E."/>
            <person name="Salamov A."/>
            <person name="Lipzen A."/>
            <person name="Mereny Z."/>
            <person name="Hegedus B."/>
            <person name="Baldrian P."/>
            <person name="Stursova M."/>
            <person name="Weitz H."/>
            <person name="Taylor A."/>
            <person name="Grigoriev I.V."/>
            <person name="Nagy L.G."/>
            <person name="Martin F."/>
            <person name="Kauserud H."/>
        </authorList>
    </citation>
    <scope>NUCLEOTIDE SEQUENCE</scope>
    <source>
        <strain evidence="2">CBHHK067</strain>
    </source>
</reference>
<evidence type="ECO:0000313" key="3">
    <source>
        <dbReference type="Proteomes" id="UP001221757"/>
    </source>
</evidence>
<dbReference type="Proteomes" id="UP001221757">
    <property type="component" value="Unassembled WGS sequence"/>
</dbReference>